<feature type="binding site" evidence="9">
    <location>
        <position position="80"/>
    </location>
    <ligand>
        <name>anthranilate</name>
        <dbReference type="ChEBI" id="CHEBI:16567"/>
        <label>1</label>
    </ligand>
</feature>
<evidence type="ECO:0000256" key="1">
    <source>
        <dbReference type="ARBA" id="ARBA00004907"/>
    </source>
</evidence>
<dbReference type="InterPro" id="IPR005940">
    <property type="entry name" value="Anthranilate_Pribosyl_Tfrase"/>
</dbReference>
<gene>
    <name evidence="9 12" type="primary">trpD</name>
    <name evidence="12" type="ORF">AZF04_18050</name>
</gene>
<comment type="caution">
    <text evidence="9">Lacks conserved residue(s) required for the propagation of feature annotation.</text>
</comment>
<dbReference type="NCBIfam" id="TIGR01245">
    <property type="entry name" value="trpD"/>
    <property type="match status" value="1"/>
</dbReference>
<dbReference type="InterPro" id="IPR035902">
    <property type="entry name" value="Nuc_phospho_transferase"/>
</dbReference>
<comment type="function">
    <text evidence="9">Catalyzes the transfer of the phosphoribosyl group of 5-phosphorylribose-1-pyrophosphate (PRPP) to anthranilate to yield N-(5'-phosphoribosyl)-anthranilate (PRA).</text>
</comment>
<feature type="binding site" evidence="9">
    <location>
        <begin position="83"/>
        <end position="84"/>
    </location>
    <ligand>
        <name>5-phospho-alpha-D-ribose 1-diphosphate</name>
        <dbReference type="ChEBI" id="CHEBI:58017"/>
    </ligand>
</feature>
<dbReference type="InterPro" id="IPR036320">
    <property type="entry name" value="Glycosyl_Trfase_fam3_N_dom_sf"/>
</dbReference>
<comment type="catalytic activity">
    <reaction evidence="7 9">
        <text>N-(5-phospho-beta-D-ribosyl)anthranilate + diphosphate = 5-phospho-alpha-D-ribose 1-diphosphate + anthranilate</text>
        <dbReference type="Rhea" id="RHEA:11768"/>
        <dbReference type="ChEBI" id="CHEBI:16567"/>
        <dbReference type="ChEBI" id="CHEBI:18277"/>
        <dbReference type="ChEBI" id="CHEBI:33019"/>
        <dbReference type="ChEBI" id="CHEBI:58017"/>
        <dbReference type="EC" id="2.4.2.18"/>
    </reaction>
</comment>
<evidence type="ECO:0000256" key="8">
    <source>
        <dbReference type="ARBA" id="ARBA00061188"/>
    </source>
</evidence>
<dbReference type="EMBL" id="LTAO01000011">
    <property type="protein sequence ID" value="KYG32864.1"/>
    <property type="molecule type" value="Genomic_DNA"/>
</dbReference>
<keyword evidence="5 9" id="KW-0822">Tryptophan biosynthesis</keyword>
<dbReference type="Gene3D" id="3.40.1030.10">
    <property type="entry name" value="Nucleoside phosphorylase/phosphoribosyltransferase catalytic domain"/>
    <property type="match status" value="1"/>
</dbReference>
<dbReference type="HAMAP" id="MF_00211">
    <property type="entry name" value="TrpD"/>
    <property type="match status" value="1"/>
</dbReference>
<dbReference type="PANTHER" id="PTHR43285:SF2">
    <property type="entry name" value="ANTHRANILATE PHOSPHORIBOSYLTRANSFERASE"/>
    <property type="match status" value="1"/>
</dbReference>
<organism evidence="12 13">
    <name type="scientific">Alkalihalobacillus trypoxylicola</name>
    <dbReference type="NCBI Taxonomy" id="519424"/>
    <lineage>
        <taxon>Bacteria</taxon>
        <taxon>Bacillati</taxon>
        <taxon>Bacillota</taxon>
        <taxon>Bacilli</taxon>
        <taxon>Bacillales</taxon>
        <taxon>Bacillaceae</taxon>
        <taxon>Alkalihalobacillus</taxon>
    </lineage>
</organism>
<feature type="binding site" evidence="9">
    <location>
        <position position="226"/>
    </location>
    <ligand>
        <name>Mg(2+)</name>
        <dbReference type="ChEBI" id="CHEBI:18420"/>
        <label>2</label>
    </ligand>
</feature>
<dbReference type="GO" id="GO:0004048">
    <property type="term" value="F:anthranilate phosphoribosyltransferase activity"/>
    <property type="evidence" value="ECO:0007669"/>
    <property type="project" value="UniProtKB-UniRule"/>
</dbReference>
<comment type="pathway">
    <text evidence="1 9">Amino-acid biosynthesis; L-tryptophan biosynthesis; L-tryptophan from chorismate: step 2/5.</text>
</comment>
<feature type="binding site" evidence="9">
    <location>
        <position position="88"/>
    </location>
    <ligand>
        <name>5-phospho-alpha-D-ribose 1-diphosphate</name>
        <dbReference type="ChEBI" id="CHEBI:58017"/>
    </ligand>
</feature>
<dbReference type="RefSeq" id="WP_061948103.1">
    <property type="nucleotide sequence ID" value="NZ_LTAO01000011.1"/>
</dbReference>
<comment type="subunit">
    <text evidence="9">Homodimer.</text>
</comment>
<feature type="domain" description="Glycosyl transferase family 3 N-terminal" evidence="11">
    <location>
        <begin position="5"/>
        <end position="64"/>
    </location>
</feature>
<dbReference type="InterPro" id="IPR017459">
    <property type="entry name" value="Glycosyl_Trfase_fam3_N_dom"/>
</dbReference>
<accession>A0A162EH07</accession>
<keyword evidence="6 9" id="KW-0057">Aromatic amino acid biosynthesis</keyword>
<dbReference type="PANTHER" id="PTHR43285">
    <property type="entry name" value="ANTHRANILATE PHOSPHORIBOSYLTRANSFERASE"/>
    <property type="match status" value="1"/>
</dbReference>
<feature type="binding site" evidence="9">
    <location>
        <position position="225"/>
    </location>
    <ligand>
        <name>Mg(2+)</name>
        <dbReference type="ChEBI" id="CHEBI:18420"/>
        <label>2</label>
    </ligand>
</feature>
<keyword evidence="4 9" id="KW-0808">Transferase</keyword>
<evidence type="ECO:0000256" key="7">
    <source>
        <dbReference type="ARBA" id="ARBA00052328"/>
    </source>
</evidence>
<dbReference type="GO" id="GO:0000162">
    <property type="term" value="P:L-tryptophan biosynthetic process"/>
    <property type="evidence" value="ECO:0007669"/>
    <property type="project" value="UniProtKB-UniRule"/>
</dbReference>
<evidence type="ECO:0000259" key="10">
    <source>
        <dbReference type="Pfam" id="PF00591"/>
    </source>
</evidence>
<dbReference type="Proteomes" id="UP000075806">
    <property type="component" value="Unassembled WGS sequence"/>
</dbReference>
<comment type="similarity">
    <text evidence="8">In the C-terminal section; belongs to the anthranilate phosphoribosyltransferase family.</text>
</comment>
<keyword evidence="3 9" id="KW-0328">Glycosyltransferase</keyword>
<reference evidence="12" key="1">
    <citation type="submission" date="2016-02" db="EMBL/GenBank/DDBJ databases">
        <title>Genome sequence of Bacillus trypoxylicola KCTC 13244(T).</title>
        <authorList>
            <person name="Jeong H."/>
            <person name="Park S.-H."/>
            <person name="Choi S.-K."/>
        </authorList>
    </citation>
    <scope>NUCLEOTIDE SEQUENCE [LARGE SCALE GENOMIC DNA]</scope>
    <source>
        <strain evidence="12">KCTC 13244</strain>
    </source>
</reference>
<dbReference type="GO" id="GO:0000287">
    <property type="term" value="F:magnesium ion binding"/>
    <property type="evidence" value="ECO:0007669"/>
    <property type="project" value="UniProtKB-UniRule"/>
</dbReference>
<evidence type="ECO:0000313" key="13">
    <source>
        <dbReference type="Proteomes" id="UP000075806"/>
    </source>
</evidence>
<dbReference type="Pfam" id="PF00591">
    <property type="entry name" value="Glycos_transf_3"/>
    <property type="match status" value="1"/>
</dbReference>
<keyword evidence="9" id="KW-0479">Metal-binding</keyword>
<dbReference type="UniPathway" id="UPA00035">
    <property type="reaction ID" value="UER00041"/>
</dbReference>
<feature type="binding site" evidence="9">
    <location>
        <position position="120"/>
    </location>
    <ligand>
        <name>5-phospho-alpha-D-ribose 1-diphosphate</name>
        <dbReference type="ChEBI" id="CHEBI:58017"/>
    </ligand>
</feature>
<dbReference type="OrthoDB" id="9806430at2"/>
<evidence type="ECO:0000256" key="9">
    <source>
        <dbReference type="HAMAP-Rule" id="MF_00211"/>
    </source>
</evidence>
<feature type="binding site" evidence="9">
    <location>
        <begin position="90"/>
        <end position="93"/>
    </location>
    <ligand>
        <name>5-phospho-alpha-D-ribose 1-diphosphate</name>
        <dbReference type="ChEBI" id="CHEBI:58017"/>
    </ligand>
</feature>
<evidence type="ECO:0000256" key="3">
    <source>
        <dbReference type="ARBA" id="ARBA00022676"/>
    </source>
</evidence>
<comment type="caution">
    <text evidence="12">The sequence shown here is derived from an EMBL/GenBank/DDBJ whole genome shotgun (WGS) entry which is preliminary data.</text>
</comment>
<feature type="binding site" evidence="9">
    <location>
        <position position="111"/>
    </location>
    <ligand>
        <name>anthranilate</name>
        <dbReference type="ChEBI" id="CHEBI:16567"/>
        <label>1</label>
    </ligand>
</feature>
<evidence type="ECO:0000313" key="12">
    <source>
        <dbReference type="EMBL" id="KYG32864.1"/>
    </source>
</evidence>
<feature type="binding site" evidence="9">
    <location>
        <position position="92"/>
    </location>
    <ligand>
        <name>Mg(2+)</name>
        <dbReference type="ChEBI" id="CHEBI:18420"/>
        <label>1</label>
    </ligand>
</feature>
<feature type="binding site" evidence="9">
    <location>
        <begin position="108"/>
        <end position="116"/>
    </location>
    <ligand>
        <name>5-phospho-alpha-D-ribose 1-diphosphate</name>
        <dbReference type="ChEBI" id="CHEBI:58017"/>
    </ligand>
</feature>
<evidence type="ECO:0000256" key="4">
    <source>
        <dbReference type="ARBA" id="ARBA00022679"/>
    </source>
</evidence>
<dbReference type="SUPFAM" id="SSF52418">
    <property type="entry name" value="Nucleoside phosphorylase/phosphoribosyltransferase catalytic domain"/>
    <property type="match status" value="1"/>
</dbReference>
<evidence type="ECO:0000256" key="2">
    <source>
        <dbReference type="ARBA" id="ARBA00022605"/>
    </source>
</evidence>
<dbReference type="FunFam" id="3.40.1030.10:FF:000002">
    <property type="entry name" value="Anthranilate phosphoribosyltransferase"/>
    <property type="match status" value="1"/>
</dbReference>
<comment type="cofactor">
    <cofactor evidence="9">
        <name>Mg(2+)</name>
        <dbReference type="ChEBI" id="CHEBI:18420"/>
    </cofactor>
    <text evidence="9">Binds 2 magnesium ions per monomer.</text>
</comment>
<evidence type="ECO:0000259" key="11">
    <source>
        <dbReference type="Pfam" id="PF02885"/>
    </source>
</evidence>
<dbReference type="SUPFAM" id="SSF47648">
    <property type="entry name" value="Nucleoside phosphorylase/phosphoribosyltransferase N-terminal domain"/>
    <property type="match status" value="1"/>
</dbReference>
<sequence length="341" mass="37622">MLKKHLQTCLNHQTLTEKEAEEVMNAIMNGEATSSQIASIISIMRYRGETVDEITGFARAMRKHSLSIPFQHDALIDTCGTGGDSLKTFNISTTVAIVLSSFGLKVAKHGNRAVSSKSGSADVLEHLEISIQHTPDAAAHFLEKHNLCFLFAPLYHQSMKHAALPRKELGFRTIFNMLGPLTNPANANHQLLGVYDVHMIDKMAEALQRLGTKHSIIVAGGEGLDECSITTHTDLVEIKDGQRHSYQIVPEQFGLKRGKLDEIQVETPLESAKLMIDILNGKANESAKHIVYLNAGVAMYASDQVSSIQEGVELVRQGIESKAVLRHFHQLQMESRESQHA</sequence>
<protein>
    <recommendedName>
        <fullName evidence="9">Anthranilate phosphoribosyltransferase</fullName>
        <ecNumber evidence="9">2.4.2.18</ecNumber>
    </recommendedName>
</protein>
<feature type="binding site" evidence="9">
    <location>
        <position position="166"/>
    </location>
    <ligand>
        <name>anthranilate</name>
        <dbReference type="ChEBI" id="CHEBI:16567"/>
        <label>2</label>
    </ligand>
</feature>
<feature type="binding site" evidence="9">
    <location>
        <position position="226"/>
    </location>
    <ligand>
        <name>Mg(2+)</name>
        <dbReference type="ChEBI" id="CHEBI:18420"/>
        <label>1</label>
    </ligand>
</feature>
<proteinExistence type="inferred from homology"/>
<dbReference type="AlphaFoldDB" id="A0A162EH07"/>
<comment type="similarity">
    <text evidence="9">Belongs to the anthranilate phosphoribosyltransferase family.</text>
</comment>
<keyword evidence="9" id="KW-0460">Magnesium</keyword>
<keyword evidence="2 9" id="KW-0028">Amino-acid biosynthesis</keyword>
<evidence type="ECO:0000256" key="5">
    <source>
        <dbReference type="ARBA" id="ARBA00022822"/>
    </source>
</evidence>
<dbReference type="Gene3D" id="1.20.970.10">
    <property type="entry name" value="Transferase, Pyrimidine Nucleoside Phosphorylase, Chain C"/>
    <property type="match status" value="1"/>
</dbReference>
<dbReference type="Pfam" id="PF02885">
    <property type="entry name" value="Glycos_trans_3N"/>
    <property type="match status" value="1"/>
</dbReference>
<evidence type="ECO:0000256" key="6">
    <source>
        <dbReference type="ARBA" id="ARBA00023141"/>
    </source>
</evidence>
<dbReference type="STRING" id="519424.AZF04_18050"/>
<dbReference type="GO" id="GO:0005829">
    <property type="term" value="C:cytosol"/>
    <property type="evidence" value="ECO:0007669"/>
    <property type="project" value="TreeGrafter"/>
</dbReference>
<feature type="domain" description="Glycosyl transferase family 3" evidence="10">
    <location>
        <begin position="74"/>
        <end position="321"/>
    </location>
</feature>
<dbReference type="InterPro" id="IPR000312">
    <property type="entry name" value="Glycosyl_Trfase_fam3"/>
</dbReference>
<keyword evidence="13" id="KW-1185">Reference proteome</keyword>
<feature type="binding site" evidence="9">
    <location>
        <position position="80"/>
    </location>
    <ligand>
        <name>5-phospho-alpha-D-ribose 1-diphosphate</name>
        <dbReference type="ChEBI" id="CHEBI:58017"/>
    </ligand>
</feature>
<dbReference type="EC" id="2.4.2.18" evidence="9"/>
<name>A0A162EH07_9BACI</name>